<dbReference type="EMBL" id="JAGSXJ010000013">
    <property type="protein sequence ID" value="KAH6686460.1"/>
    <property type="molecule type" value="Genomic_DNA"/>
</dbReference>
<protein>
    <submittedName>
        <fullName evidence="2">Uncharacterized protein</fullName>
    </submittedName>
</protein>
<sequence length="72" mass="8057">MFRQHFPSWHQGYLPCLLSSTASSFLPVPNTPGTTIPRRWPRPSPCDIFNTNNPDDAARTHPINGLVNGLSR</sequence>
<gene>
    <name evidence="2" type="ORF">F5X68DRAFT_209042</name>
</gene>
<comment type="caution">
    <text evidence="2">The sequence shown here is derived from an EMBL/GenBank/DDBJ whole genome shotgun (WGS) entry which is preliminary data.</text>
</comment>
<reference evidence="2" key="1">
    <citation type="journal article" date="2021" name="Nat. Commun.">
        <title>Genetic determinants of endophytism in the Arabidopsis root mycobiome.</title>
        <authorList>
            <person name="Mesny F."/>
            <person name="Miyauchi S."/>
            <person name="Thiergart T."/>
            <person name="Pickel B."/>
            <person name="Atanasova L."/>
            <person name="Karlsson M."/>
            <person name="Huettel B."/>
            <person name="Barry K.W."/>
            <person name="Haridas S."/>
            <person name="Chen C."/>
            <person name="Bauer D."/>
            <person name="Andreopoulos W."/>
            <person name="Pangilinan J."/>
            <person name="LaButti K."/>
            <person name="Riley R."/>
            <person name="Lipzen A."/>
            <person name="Clum A."/>
            <person name="Drula E."/>
            <person name="Henrissat B."/>
            <person name="Kohler A."/>
            <person name="Grigoriev I.V."/>
            <person name="Martin F.M."/>
            <person name="Hacquard S."/>
        </authorList>
    </citation>
    <scope>NUCLEOTIDE SEQUENCE</scope>
    <source>
        <strain evidence="2">MPI-SDFR-AT-0117</strain>
    </source>
</reference>
<dbReference type="AlphaFoldDB" id="A0A9P8VB19"/>
<evidence type="ECO:0000256" key="1">
    <source>
        <dbReference type="SAM" id="MobiDB-lite"/>
    </source>
</evidence>
<feature type="region of interest" description="Disordered" evidence="1">
    <location>
        <begin position="32"/>
        <end position="72"/>
    </location>
</feature>
<name>A0A9P8VB19_9PEZI</name>
<evidence type="ECO:0000313" key="2">
    <source>
        <dbReference type="EMBL" id="KAH6686460.1"/>
    </source>
</evidence>
<dbReference type="Proteomes" id="UP000770015">
    <property type="component" value="Unassembled WGS sequence"/>
</dbReference>
<accession>A0A9P8VB19</accession>
<organism evidence="2 3">
    <name type="scientific">Plectosphaerella plurivora</name>
    <dbReference type="NCBI Taxonomy" id="936078"/>
    <lineage>
        <taxon>Eukaryota</taxon>
        <taxon>Fungi</taxon>
        <taxon>Dikarya</taxon>
        <taxon>Ascomycota</taxon>
        <taxon>Pezizomycotina</taxon>
        <taxon>Sordariomycetes</taxon>
        <taxon>Hypocreomycetidae</taxon>
        <taxon>Glomerellales</taxon>
        <taxon>Plectosphaerellaceae</taxon>
        <taxon>Plectosphaerella</taxon>
    </lineage>
</organism>
<proteinExistence type="predicted"/>
<evidence type="ECO:0000313" key="3">
    <source>
        <dbReference type="Proteomes" id="UP000770015"/>
    </source>
</evidence>
<keyword evidence="3" id="KW-1185">Reference proteome</keyword>